<dbReference type="EMBL" id="BAAAHQ010000004">
    <property type="protein sequence ID" value="GAA0917286.1"/>
    <property type="molecule type" value="Genomic_DNA"/>
</dbReference>
<name>A0ABP3ZAJ8_9ACTN</name>
<evidence type="ECO:0008006" key="3">
    <source>
        <dbReference type="Google" id="ProtNLM"/>
    </source>
</evidence>
<protein>
    <recommendedName>
        <fullName evidence="3">Immunity protein 35 domain-containing protein</fullName>
    </recommendedName>
</protein>
<sequence>MTPDELVAFLRARWAEERQVATDASHPGFELPPSGHKEADEYWCWYYEDTDEPVPLQEESGELAHFCFDGEGKDGRRRARLRSLNWYAKRATQGRLRHMVVQAALVDVGAAVHIARHSPGRVLADIAAKERILTQYEGLRQRWEQGEAADDATVGAIDGLEEALRALAAAYAEPVASVAAYADKSLFWSRRSPREP</sequence>
<dbReference type="InterPro" id="IPR046193">
    <property type="entry name" value="DUF6221"/>
</dbReference>
<dbReference type="RefSeq" id="WP_343948789.1">
    <property type="nucleotide sequence ID" value="NZ_BAAAHQ010000004.1"/>
</dbReference>
<proteinExistence type="predicted"/>
<organism evidence="1 2">
    <name type="scientific">Nonomuraea longicatena</name>
    <dbReference type="NCBI Taxonomy" id="83682"/>
    <lineage>
        <taxon>Bacteria</taxon>
        <taxon>Bacillati</taxon>
        <taxon>Actinomycetota</taxon>
        <taxon>Actinomycetes</taxon>
        <taxon>Streptosporangiales</taxon>
        <taxon>Streptosporangiaceae</taxon>
        <taxon>Nonomuraea</taxon>
    </lineage>
</organism>
<gene>
    <name evidence="1" type="ORF">GCM10009560_13160</name>
</gene>
<evidence type="ECO:0000313" key="1">
    <source>
        <dbReference type="EMBL" id="GAA0917286.1"/>
    </source>
</evidence>
<reference evidence="2" key="1">
    <citation type="journal article" date="2019" name="Int. J. Syst. Evol. Microbiol.">
        <title>The Global Catalogue of Microorganisms (GCM) 10K type strain sequencing project: providing services to taxonomists for standard genome sequencing and annotation.</title>
        <authorList>
            <consortium name="The Broad Institute Genomics Platform"/>
            <consortium name="The Broad Institute Genome Sequencing Center for Infectious Disease"/>
            <person name="Wu L."/>
            <person name="Ma J."/>
        </authorList>
    </citation>
    <scope>NUCLEOTIDE SEQUENCE [LARGE SCALE GENOMIC DNA]</scope>
    <source>
        <strain evidence="2">JCM 11136</strain>
    </source>
</reference>
<dbReference type="Pfam" id="PF19730">
    <property type="entry name" value="DUF6221"/>
    <property type="match status" value="1"/>
</dbReference>
<comment type="caution">
    <text evidence="1">The sequence shown here is derived from an EMBL/GenBank/DDBJ whole genome shotgun (WGS) entry which is preliminary data.</text>
</comment>
<evidence type="ECO:0000313" key="2">
    <source>
        <dbReference type="Proteomes" id="UP001501578"/>
    </source>
</evidence>
<accession>A0ABP3ZAJ8</accession>
<keyword evidence="2" id="KW-1185">Reference proteome</keyword>
<dbReference type="Proteomes" id="UP001501578">
    <property type="component" value="Unassembled WGS sequence"/>
</dbReference>